<protein>
    <submittedName>
        <fullName evidence="1">Uncharacterized protein</fullName>
    </submittedName>
</protein>
<accession>A0A448TAG4</accession>
<evidence type="ECO:0000313" key="2">
    <source>
        <dbReference type="Proteomes" id="UP000270487"/>
    </source>
</evidence>
<evidence type="ECO:0000313" key="1">
    <source>
        <dbReference type="EMBL" id="VEI76976.1"/>
    </source>
</evidence>
<name>A0A448TAG4_SERFO</name>
<dbReference type="Proteomes" id="UP000270487">
    <property type="component" value="Chromosome"/>
</dbReference>
<proteinExistence type="predicted"/>
<dbReference type="AlphaFoldDB" id="A0A448TAG4"/>
<gene>
    <name evidence="1" type="ORF">NCTC13193_05592</name>
</gene>
<reference evidence="1 2" key="1">
    <citation type="submission" date="2018-12" db="EMBL/GenBank/DDBJ databases">
        <authorList>
            <consortium name="Pathogen Informatics"/>
        </authorList>
    </citation>
    <scope>NUCLEOTIDE SEQUENCE [LARGE SCALE GENOMIC DNA]</scope>
    <source>
        <strain evidence="1 2">NCTC13193</strain>
    </source>
</reference>
<sequence length="97" mass="11020">MICSSDKRFFMGYPHVYHEDITHIEVCQSAGIRFEFANRLKEDVPDSQVLLGDMAKADDQGNDKYISVESTDTYPINGVFQQLSFTSRGVFDSPFKS</sequence>
<organism evidence="1 2">
    <name type="scientific">Serratia fonticola</name>
    <dbReference type="NCBI Taxonomy" id="47917"/>
    <lineage>
        <taxon>Bacteria</taxon>
        <taxon>Pseudomonadati</taxon>
        <taxon>Pseudomonadota</taxon>
        <taxon>Gammaproteobacteria</taxon>
        <taxon>Enterobacterales</taxon>
        <taxon>Yersiniaceae</taxon>
        <taxon>Serratia</taxon>
    </lineage>
</organism>
<dbReference type="EMBL" id="LR134492">
    <property type="protein sequence ID" value="VEI76976.1"/>
    <property type="molecule type" value="Genomic_DNA"/>
</dbReference>